<dbReference type="EMBL" id="LSSK01000626">
    <property type="protein sequence ID" value="OMH82625.1"/>
    <property type="molecule type" value="Genomic_DNA"/>
</dbReference>
<keyword evidence="6" id="KW-1185">Reference proteome</keyword>
<dbReference type="OrthoDB" id="5591602at2759"/>
<dbReference type="Pfam" id="PF05997">
    <property type="entry name" value="Nop52"/>
    <property type="match status" value="1"/>
</dbReference>
<comment type="caution">
    <text evidence="5">The sequence shown here is derived from an EMBL/GenBank/DDBJ whole genome shotgun (WGS) entry which is preliminary data.</text>
</comment>
<comment type="subcellular location">
    <subcellularLocation>
        <location evidence="1">Nucleus</location>
    </subcellularLocation>
</comment>
<name>A0A1R1PNS3_ZANCU</name>
<feature type="compositionally biased region" description="Polar residues" evidence="4">
    <location>
        <begin position="142"/>
        <end position="151"/>
    </location>
</feature>
<feature type="compositionally biased region" description="Low complexity" evidence="4">
    <location>
        <begin position="296"/>
        <end position="326"/>
    </location>
</feature>
<feature type="compositionally biased region" description="Basic and acidic residues" evidence="4">
    <location>
        <begin position="161"/>
        <end position="174"/>
    </location>
</feature>
<evidence type="ECO:0000256" key="4">
    <source>
        <dbReference type="SAM" id="MobiDB-lite"/>
    </source>
</evidence>
<gene>
    <name evidence="5" type="ORF">AX774_g3888</name>
</gene>
<dbReference type="GO" id="GO:0005634">
    <property type="term" value="C:nucleus"/>
    <property type="evidence" value="ECO:0007669"/>
    <property type="project" value="UniProtKB-SubCell"/>
</dbReference>
<dbReference type="GO" id="GO:0006364">
    <property type="term" value="P:rRNA processing"/>
    <property type="evidence" value="ECO:0007669"/>
    <property type="project" value="InterPro"/>
</dbReference>
<keyword evidence="3" id="KW-0539">Nucleus</keyword>
<feature type="compositionally biased region" description="Polar residues" evidence="4">
    <location>
        <begin position="189"/>
        <end position="199"/>
    </location>
</feature>
<feature type="region of interest" description="Disordered" evidence="4">
    <location>
        <begin position="142"/>
        <end position="252"/>
    </location>
</feature>
<sequence length="352" mass="39200">MRLFVFHHAKVPASITLHVIDIYYTELNRLIDQKRESTEEGENNTDISKEINIPVHLLIDPIVELSVNTNNNMIFNRIKTEFYDEIMGEDSVFKKDVITCLQNHSDNIPTDPNDLSPDHEFYTINKNKYNLFKQFITIEQNSNSAETVTRNSKTSKTSKTGTDKEGKENKEKTERPKKRKTKLPEIIPQESTLISSSAEPVTGDDENVDPLTGFVIAHKSGTPKKPKLSSPPEPVTPTSSAPVETVNSTSSSKNLKWALDKNTTKTFNKMVPIAPVAPSVNFEATPKRSALRKSLDSQSPSASSSSRSKNSKNSKIAKNAKSPKNNLLLNTLANSYSEAIDDNDILLANIKN</sequence>
<evidence type="ECO:0000313" key="6">
    <source>
        <dbReference type="Proteomes" id="UP000188320"/>
    </source>
</evidence>
<reference evidence="6" key="1">
    <citation type="submission" date="2017-01" db="EMBL/GenBank/DDBJ databases">
        <authorList>
            <person name="Wang Y."/>
            <person name="White M."/>
            <person name="Kvist S."/>
            <person name="Moncalvo J.-M."/>
        </authorList>
    </citation>
    <scope>NUCLEOTIDE SEQUENCE [LARGE SCALE GENOMIC DNA]</scope>
    <source>
        <strain evidence="6">COL-18-3</strain>
    </source>
</reference>
<dbReference type="Proteomes" id="UP000188320">
    <property type="component" value="Unassembled WGS sequence"/>
</dbReference>
<feature type="region of interest" description="Disordered" evidence="4">
    <location>
        <begin position="287"/>
        <end position="326"/>
    </location>
</feature>
<evidence type="ECO:0000256" key="1">
    <source>
        <dbReference type="ARBA" id="ARBA00004123"/>
    </source>
</evidence>
<evidence type="ECO:0000256" key="3">
    <source>
        <dbReference type="ARBA" id="ARBA00023242"/>
    </source>
</evidence>
<proteinExistence type="inferred from homology"/>
<evidence type="ECO:0000256" key="2">
    <source>
        <dbReference type="ARBA" id="ARBA00006374"/>
    </source>
</evidence>
<dbReference type="AlphaFoldDB" id="A0A1R1PNS3"/>
<comment type="similarity">
    <text evidence="2">Belongs to the RRP1 family.</text>
</comment>
<evidence type="ECO:0000313" key="5">
    <source>
        <dbReference type="EMBL" id="OMH82625.1"/>
    </source>
</evidence>
<dbReference type="GO" id="GO:0030688">
    <property type="term" value="C:preribosome, small subunit precursor"/>
    <property type="evidence" value="ECO:0007669"/>
    <property type="project" value="InterPro"/>
</dbReference>
<accession>A0A1R1PNS3</accession>
<organism evidence="5 6">
    <name type="scientific">Zancudomyces culisetae</name>
    <name type="common">Gut fungus</name>
    <name type="synonym">Smittium culisetae</name>
    <dbReference type="NCBI Taxonomy" id="1213189"/>
    <lineage>
        <taxon>Eukaryota</taxon>
        <taxon>Fungi</taxon>
        <taxon>Fungi incertae sedis</taxon>
        <taxon>Zoopagomycota</taxon>
        <taxon>Kickxellomycotina</taxon>
        <taxon>Harpellomycetes</taxon>
        <taxon>Harpellales</taxon>
        <taxon>Legeriomycetaceae</taxon>
        <taxon>Zancudomyces</taxon>
    </lineage>
</organism>
<dbReference type="InterPro" id="IPR010301">
    <property type="entry name" value="RRP1"/>
</dbReference>
<protein>
    <submittedName>
        <fullName evidence="5">Uncharacterized protein</fullName>
    </submittedName>
</protein>